<dbReference type="AlphaFoldDB" id="A0A5S4G043"/>
<dbReference type="Gene3D" id="3.40.50.1390">
    <property type="entry name" value="Resolvase, N-terminal catalytic domain"/>
    <property type="match status" value="1"/>
</dbReference>
<evidence type="ECO:0000256" key="1">
    <source>
        <dbReference type="SAM" id="MobiDB-lite"/>
    </source>
</evidence>
<proteinExistence type="predicted"/>
<feature type="domain" description="Recombinase" evidence="2">
    <location>
        <begin position="181"/>
        <end position="344"/>
    </location>
</feature>
<feature type="compositionally biased region" description="Basic and acidic residues" evidence="1">
    <location>
        <begin position="581"/>
        <end position="595"/>
    </location>
</feature>
<dbReference type="InterPro" id="IPR050639">
    <property type="entry name" value="SSR_resolvase"/>
</dbReference>
<gene>
    <name evidence="3" type="ORF">ETD96_41450</name>
</gene>
<name>A0A5S4G043_9ACTN</name>
<organism evidence="3 4">
    <name type="scientific">Actinomadura geliboluensis</name>
    <dbReference type="NCBI Taxonomy" id="882440"/>
    <lineage>
        <taxon>Bacteria</taxon>
        <taxon>Bacillati</taxon>
        <taxon>Actinomycetota</taxon>
        <taxon>Actinomycetes</taxon>
        <taxon>Streptosporangiales</taxon>
        <taxon>Thermomonosporaceae</taxon>
        <taxon>Actinomadura</taxon>
    </lineage>
</organism>
<protein>
    <submittedName>
        <fullName evidence="3">Recombinase family protein</fullName>
    </submittedName>
</protein>
<dbReference type="OrthoDB" id="9785707at2"/>
<keyword evidence="4" id="KW-1185">Reference proteome</keyword>
<reference evidence="3 4" key="1">
    <citation type="submission" date="2019-05" db="EMBL/GenBank/DDBJ databases">
        <title>Draft genome sequence of Actinomadura geliboluensis A8036.</title>
        <authorList>
            <person name="Saricaoglu S."/>
            <person name="Isik K."/>
        </authorList>
    </citation>
    <scope>NUCLEOTIDE SEQUENCE [LARGE SCALE GENOMIC DNA]</scope>
    <source>
        <strain evidence="3 4">A8036</strain>
    </source>
</reference>
<feature type="region of interest" description="Disordered" evidence="1">
    <location>
        <begin position="614"/>
        <end position="642"/>
    </location>
</feature>
<dbReference type="PROSITE" id="PS51737">
    <property type="entry name" value="RECOMBINASE_DNA_BIND"/>
    <property type="match status" value="1"/>
</dbReference>
<dbReference type="Proteomes" id="UP000305238">
    <property type="component" value="Unassembled WGS sequence"/>
</dbReference>
<evidence type="ECO:0000313" key="4">
    <source>
        <dbReference type="Proteomes" id="UP000305238"/>
    </source>
</evidence>
<dbReference type="InterPro" id="IPR006119">
    <property type="entry name" value="Resolv_N"/>
</dbReference>
<dbReference type="PANTHER" id="PTHR30461:SF23">
    <property type="entry name" value="DNA RECOMBINASE-RELATED"/>
    <property type="match status" value="1"/>
</dbReference>
<dbReference type="Pfam" id="PF00239">
    <property type="entry name" value="Resolvase"/>
    <property type="match status" value="1"/>
</dbReference>
<sequence>MQPQSGRDDDTRTSAPPRLRYAFYGRVSTEDNQDPEASRAWQLRRARALIEPKDGVIVAEYFDVDKSRSIPWSRRPHASLLLDELKNLQRNFDAVVIGEPHRAFYGNQYSLTFPIFEHFNVPLWVPEVGGPIDPVNEAHDMIMGVFGGLSKGERNRIKIRVRSAMAAMTVTEGRYLGGRPPYGYQLVDAGPHPNPAKAADGKRLKRLEAHPVHSLVVKWIFAQYIKQQGRGLLDIAEELTRQGIPCPSASDPVRNPHRNQLAWSKSAVRTIVGNPRYTGREIWNKQRKDEVLIDVDDVALGHTTKMRWNDRSDWIWSEYKVHDALISTEDFERAQQLRQSRARGSYSKKGNPTSRPYVFRGCLHCGYCTRKMQGNWNNQQAYYRCRFPAEYAMVNEIDHPKVVYLREAEILGEVDGWLATAFTPDRIASVIDMMAAQMTDPDAQRAADLRKQQTRCDRKLVQYRAALDAGADPAEVTRWINDVKQERARLEHEAKATPRGSGISRHEIADLLRRTGDLAQLAINADPEDKADLYQQLGLTMTYYPQKHEVEARVIPEPPHVRSVRVRGGHDAEEPVPVAPDKAEIRPGGRADARPSDAGVSPGVRRLRLHGDRGQPAHVFGTRGRGVPGCGRAAPGLNGSAA</sequence>
<dbReference type="EMBL" id="VCKZ01000567">
    <property type="protein sequence ID" value="TMR26328.1"/>
    <property type="molecule type" value="Genomic_DNA"/>
</dbReference>
<evidence type="ECO:0000313" key="3">
    <source>
        <dbReference type="EMBL" id="TMR26328.1"/>
    </source>
</evidence>
<feature type="region of interest" description="Disordered" evidence="1">
    <location>
        <begin position="568"/>
        <end position="602"/>
    </location>
</feature>
<dbReference type="InterPro" id="IPR038109">
    <property type="entry name" value="DNA_bind_recomb_sf"/>
</dbReference>
<dbReference type="GO" id="GO:0003677">
    <property type="term" value="F:DNA binding"/>
    <property type="evidence" value="ECO:0007669"/>
    <property type="project" value="InterPro"/>
</dbReference>
<dbReference type="InterPro" id="IPR011109">
    <property type="entry name" value="DNA_bind_recombinase_dom"/>
</dbReference>
<dbReference type="InterPro" id="IPR036162">
    <property type="entry name" value="Resolvase-like_N_sf"/>
</dbReference>
<dbReference type="Gene3D" id="3.90.1750.20">
    <property type="entry name" value="Putative Large Serine Recombinase, Chain B, Domain 2"/>
    <property type="match status" value="1"/>
</dbReference>
<dbReference type="PANTHER" id="PTHR30461">
    <property type="entry name" value="DNA-INVERTASE FROM LAMBDOID PROPHAGE"/>
    <property type="match status" value="1"/>
</dbReference>
<dbReference type="GO" id="GO:0000150">
    <property type="term" value="F:DNA strand exchange activity"/>
    <property type="evidence" value="ECO:0007669"/>
    <property type="project" value="InterPro"/>
</dbReference>
<dbReference type="SUPFAM" id="SSF53041">
    <property type="entry name" value="Resolvase-like"/>
    <property type="match status" value="1"/>
</dbReference>
<dbReference type="CDD" id="cd00338">
    <property type="entry name" value="Ser_Recombinase"/>
    <property type="match status" value="1"/>
</dbReference>
<comment type="caution">
    <text evidence="3">The sequence shown here is derived from an EMBL/GenBank/DDBJ whole genome shotgun (WGS) entry which is preliminary data.</text>
</comment>
<dbReference type="Pfam" id="PF07508">
    <property type="entry name" value="Recombinase"/>
    <property type="match status" value="1"/>
</dbReference>
<dbReference type="SMART" id="SM00857">
    <property type="entry name" value="Resolvase"/>
    <property type="match status" value="1"/>
</dbReference>
<evidence type="ECO:0000259" key="2">
    <source>
        <dbReference type="PROSITE" id="PS51737"/>
    </source>
</evidence>
<accession>A0A5S4G043</accession>